<evidence type="ECO:0000313" key="2">
    <source>
        <dbReference type="EMBL" id="OFV68484.1"/>
    </source>
</evidence>
<protein>
    <submittedName>
        <fullName evidence="2">Transcription factor Pcc1</fullName>
    </submittedName>
</protein>
<accession>A0A1F2PBS6</accession>
<reference evidence="2" key="1">
    <citation type="submission" date="2016-05" db="EMBL/GenBank/DDBJ databases">
        <title>Microbial consortia oxidize butane by reversing methanogenesis.</title>
        <authorList>
            <person name="Laso-Perez R."/>
            <person name="Richter M."/>
            <person name="Wegener G."/>
            <person name="Musat F."/>
        </authorList>
    </citation>
    <scope>NUCLEOTIDE SEQUENCE [LARGE SCALE GENOMIC DNA]</scope>
    <source>
        <strain evidence="2">BOX2</strain>
    </source>
</reference>
<name>A0A1F2PBS6_9EURY</name>
<dbReference type="EMBL" id="LYOS01000001">
    <property type="protein sequence ID" value="OFV68484.1"/>
    <property type="molecule type" value="Genomic_DNA"/>
</dbReference>
<gene>
    <name evidence="2" type="ORF">SCAL_000160</name>
</gene>
<dbReference type="Proteomes" id="UP000186940">
    <property type="component" value="Unassembled WGS sequence"/>
</dbReference>
<dbReference type="AlphaFoldDB" id="A0A1F2PBS6"/>
<organism evidence="2 3">
    <name type="scientific">Candidatus Syntropharchaeum caldarium</name>
    <dbReference type="NCBI Taxonomy" id="1838285"/>
    <lineage>
        <taxon>Archaea</taxon>
        <taxon>Methanobacteriati</taxon>
        <taxon>Methanobacteriota</taxon>
        <taxon>Stenosarchaea group</taxon>
        <taxon>Methanomicrobia</taxon>
        <taxon>Methanosarcinales</taxon>
        <taxon>ANME-2 cluster</taxon>
        <taxon>Candidatus Syntropharchaeum</taxon>
    </lineage>
</organism>
<dbReference type="STRING" id="1838285.SCAL_000160"/>
<dbReference type="Pfam" id="PF09341">
    <property type="entry name" value="Pcc1"/>
    <property type="match status" value="1"/>
</dbReference>
<dbReference type="Gene3D" id="3.30.310.50">
    <property type="entry name" value="Alpha-D-phosphohexomutase, C-terminal domain"/>
    <property type="match status" value="1"/>
</dbReference>
<evidence type="ECO:0000313" key="3">
    <source>
        <dbReference type="Proteomes" id="UP000186940"/>
    </source>
</evidence>
<sequence length="81" mass="9136">MRVDLEFEISDPDASVIYRALQPEVMTTPSERSCTGLIKDDPGLRLTIDAEDLVSLRASINTWLRLVKIAEDMINILECEV</sequence>
<evidence type="ECO:0000256" key="1">
    <source>
        <dbReference type="ARBA" id="ARBA00007073"/>
    </source>
</evidence>
<keyword evidence="3" id="KW-1185">Reference proteome</keyword>
<dbReference type="InterPro" id="IPR015419">
    <property type="entry name" value="CTAG/Pcc1"/>
</dbReference>
<comment type="caution">
    <text evidence="2">The sequence shown here is derived from an EMBL/GenBank/DDBJ whole genome shotgun (WGS) entry which is preliminary data.</text>
</comment>
<proteinExistence type="inferred from homology"/>
<dbReference type="NCBIfam" id="NF011470">
    <property type="entry name" value="PRK14887.1"/>
    <property type="match status" value="1"/>
</dbReference>
<comment type="similarity">
    <text evidence="1">Belongs to the CTAG/PCC1 family.</text>
</comment>